<organism evidence="1 2">
    <name type="scientific">Mytilus edulis</name>
    <name type="common">Blue mussel</name>
    <dbReference type="NCBI Taxonomy" id="6550"/>
    <lineage>
        <taxon>Eukaryota</taxon>
        <taxon>Metazoa</taxon>
        <taxon>Spiralia</taxon>
        <taxon>Lophotrochozoa</taxon>
        <taxon>Mollusca</taxon>
        <taxon>Bivalvia</taxon>
        <taxon>Autobranchia</taxon>
        <taxon>Pteriomorphia</taxon>
        <taxon>Mytilida</taxon>
        <taxon>Mytiloidea</taxon>
        <taxon>Mytilidae</taxon>
        <taxon>Mytilinae</taxon>
        <taxon>Mytilus</taxon>
    </lineage>
</organism>
<dbReference type="PANTHER" id="PTHR46919:SF2">
    <property type="entry name" value="SACSIN"/>
    <property type="match status" value="1"/>
</dbReference>
<keyword evidence="2" id="KW-1185">Reference proteome</keyword>
<protein>
    <submittedName>
        <fullName evidence="1">SACS</fullName>
    </submittedName>
</protein>
<proteinExistence type="predicted"/>
<dbReference type="AlphaFoldDB" id="A0A8S3T1J7"/>
<reference evidence="1" key="1">
    <citation type="submission" date="2021-03" db="EMBL/GenBank/DDBJ databases">
        <authorList>
            <person name="Bekaert M."/>
        </authorList>
    </citation>
    <scope>NUCLEOTIDE SEQUENCE</scope>
</reference>
<accession>A0A8S3T1J7</accession>
<evidence type="ECO:0000313" key="2">
    <source>
        <dbReference type="Proteomes" id="UP000683360"/>
    </source>
</evidence>
<sequence length="167" mass="19418">MLKSLVGSTMPLFPDLPIDFIQNLNPNCCAIPAVKVFEQLLLLNKSYSEKYKPELHQFAKHIYGFLDGATIDKKLIESMKNSSIVWTGNGFCQPQKIYLNRSNDDIHLEPYLYELPGEFVYMQDFFNRLGCKLCQSPELLLDVQEQIKQHHVQIRTEMSIEEIYDII</sequence>
<gene>
    <name evidence="1" type="ORF">MEDL_38326</name>
</gene>
<dbReference type="Proteomes" id="UP000683360">
    <property type="component" value="Unassembled WGS sequence"/>
</dbReference>
<name>A0A8S3T1J7_MYTED</name>
<dbReference type="EMBL" id="CAJPWZ010001840">
    <property type="protein sequence ID" value="CAG2225203.1"/>
    <property type="molecule type" value="Genomic_DNA"/>
</dbReference>
<dbReference type="PANTHER" id="PTHR46919">
    <property type="entry name" value="ZINC FINGER, C3HC4 TYPE (RING FINGER) FAMILY PROTEIN"/>
    <property type="match status" value="1"/>
</dbReference>
<evidence type="ECO:0000313" key="1">
    <source>
        <dbReference type="EMBL" id="CAG2225203.1"/>
    </source>
</evidence>
<comment type="caution">
    <text evidence="1">The sequence shown here is derived from an EMBL/GenBank/DDBJ whole genome shotgun (WGS) entry which is preliminary data.</text>
</comment>